<dbReference type="Proteomes" id="UP000242381">
    <property type="component" value="Unassembled WGS sequence"/>
</dbReference>
<dbReference type="EMBL" id="KV921536">
    <property type="protein sequence ID" value="ORE13443.1"/>
    <property type="molecule type" value="Genomic_DNA"/>
</dbReference>
<gene>
    <name evidence="1" type="ORF">BCV71DRAFT_239270</name>
</gene>
<evidence type="ECO:0000313" key="2">
    <source>
        <dbReference type="Proteomes" id="UP000242381"/>
    </source>
</evidence>
<organism evidence="1 2">
    <name type="scientific">Rhizopus microsporus</name>
    <dbReference type="NCBI Taxonomy" id="58291"/>
    <lineage>
        <taxon>Eukaryota</taxon>
        <taxon>Fungi</taxon>
        <taxon>Fungi incertae sedis</taxon>
        <taxon>Mucoromycota</taxon>
        <taxon>Mucoromycotina</taxon>
        <taxon>Mucoromycetes</taxon>
        <taxon>Mucorales</taxon>
        <taxon>Mucorineae</taxon>
        <taxon>Rhizopodaceae</taxon>
        <taxon>Rhizopus</taxon>
    </lineage>
</organism>
<reference evidence="1 2" key="1">
    <citation type="journal article" date="2016" name="Proc. Natl. Acad. Sci. U.S.A.">
        <title>Lipid metabolic changes in an early divergent fungus govern the establishment of a mutualistic symbiosis with endobacteria.</title>
        <authorList>
            <person name="Lastovetsky O.A."/>
            <person name="Gaspar M.L."/>
            <person name="Mondo S.J."/>
            <person name="LaButti K.M."/>
            <person name="Sandor L."/>
            <person name="Grigoriev I.V."/>
            <person name="Henry S.A."/>
            <person name="Pawlowska T.E."/>
        </authorList>
    </citation>
    <scope>NUCLEOTIDE SEQUENCE [LARGE SCALE GENOMIC DNA]</scope>
    <source>
        <strain evidence="1 2">ATCC 11559</strain>
    </source>
</reference>
<evidence type="ECO:0000313" key="1">
    <source>
        <dbReference type="EMBL" id="ORE13443.1"/>
    </source>
</evidence>
<proteinExistence type="predicted"/>
<dbReference type="AlphaFoldDB" id="A0A1X0RMZ0"/>
<sequence length="191" mass="22834">MIIKEWLYHWQYISCDISSFRNTFISWAPLGEVELTATRTSSALGLLCLSYYWSMKSREAPTVKRSMFLRYILPTILIISTNDFVEDSEQSSYLFYQVDMHFAALDREWFGNVNNFERTGNGCHFAAHRFRFRLRRCINGEYLHCTRYDLTSWKRCKSYMQTFKFTHQKDTLLCASCQNCIFRKLDHRVTK</sequence>
<protein>
    <submittedName>
        <fullName evidence="1">Uncharacterized protein</fullName>
    </submittedName>
</protein>
<accession>A0A1X0RMZ0</accession>
<name>A0A1X0RMZ0_RHIZD</name>